<dbReference type="InterPro" id="IPR050659">
    <property type="entry name" value="Peptidase_M24B"/>
</dbReference>
<dbReference type="InterPro" id="IPR000994">
    <property type="entry name" value="Pept_M24"/>
</dbReference>
<evidence type="ECO:0000313" key="2">
    <source>
        <dbReference type="EMBL" id="APH15028.1"/>
    </source>
</evidence>
<dbReference type="PANTHER" id="PTHR46112">
    <property type="entry name" value="AMINOPEPTIDASE"/>
    <property type="match status" value="1"/>
</dbReference>
<dbReference type="Proteomes" id="UP000182204">
    <property type="component" value="Chromosome"/>
</dbReference>
<organism evidence="2 3">
    <name type="scientific">Clostridium sporogenes</name>
    <dbReference type="NCBI Taxonomy" id="1509"/>
    <lineage>
        <taxon>Bacteria</taxon>
        <taxon>Bacillati</taxon>
        <taxon>Bacillota</taxon>
        <taxon>Clostridia</taxon>
        <taxon>Eubacteriales</taxon>
        <taxon>Clostridiaceae</taxon>
        <taxon>Clostridium</taxon>
    </lineage>
</organism>
<dbReference type="InterPro" id="IPR036005">
    <property type="entry name" value="Creatinase/aminopeptidase-like"/>
</dbReference>
<protein>
    <submittedName>
        <fullName evidence="2">Metallopeptidase M24 family protein</fullName>
    </submittedName>
</protein>
<proteinExistence type="predicted"/>
<dbReference type="GeneID" id="5186416"/>
<evidence type="ECO:0000259" key="1">
    <source>
        <dbReference type="Pfam" id="PF00557"/>
    </source>
</evidence>
<gene>
    <name evidence="2" type="ORF">NPD5_4099</name>
</gene>
<evidence type="ECO:0000313" key="3">
    <source>
        <dbReference type="Proteomes" id="UP000182204"/>
    </source>
</evidence>
<dbReference type="PANTHER" id="PTHR46112:SF3">
    <property type="entry name" value="AMINOPEPTIDASE YPDF"/>
    <property type="match status" value="1"/>
</dbReference>
<dbReference type="Pfam" id="PF00557">
    <property type="entry name" value="Peptidase_M24"/>
    <property type="match status" value="1"/>
</dbReference>
<dbReference type="Gene3D" id="3.90.230.10">
    <property type="entry name" value="Creatinase/methionine aminopeptidase superfamily"/>
    <property type="match status" value="1"/>
</dbReference>
<feature type="domain" description="Peptidase M24" evidence="1">
    <location>
        <begin position="1"/>
        <end position="50"/>
    </location>
</feature>
<accession>A0A1L3NFY7</accession>
<reference evidence="2 3" key="1">
    <citation type="submission" date="2015-11" db="EMBL/GenBank/DDBJ databases">
        <authorList>
            <person name="Hill K.K."/>
            <person name="Shirey T.B."/>
            <person name="Raphael B."/>
            <person name="Daligault H.E."/>
            <person name="Davenport K.W."/>
            <person name="Bruce D.C."/>
            <person name="Foley B.T."/>
            <person name="Johnson S.L."/>
        </authorList>
    </citation>
    <scope>NUCLEOTIDE SEQUENCE [LARGE SCALE GENOMIC DNA]</scope>
    <source>
        <strain evidence="2 3">CDC_1632</strain>
    </source>
</reference>
<dbReference type="SUPFAM" id="SSF55920">
    <property type="entry name" value="Creatinase/aminopeptidase"/>
    <property type="match status" value="1"/>
</dbReference>
<dbReference type="PATRIC" id="fig|1491.444.peg.137"/>
<dbReference type="EMBL" id="CP013243">
    <property type="protein sequence ID" value="APH15028.1"/>
    <property type="molecule type" value="Genomic_DNA"/>
</dbReference>
<dbReference type="RefSeq" id="WP_021134338.1">
    <property type="nucleotide sequence ID" value="NZ_CP013243.1"/>
</dbReference>
<name>A0A1L3NFY7_CLOSG</name>
<sequence>MNIHETPTGFRWQYRPKETHRFEEGIVITDEPGIYIAGSHGIRIENELIVCKGENNG</sequence>
<dbReference type="AlphaFoldDB" id="A0A1L3NFY7"/>